<feature type="compositionally biased region" description="Basic and acidic residues" evidence="1">
    <location>
        <begin position="121"/>
        <end position="130"/>
    </location>
</feature>
<evidence type="ECO:0008006" key="5">
    <source>
        <dbReference type="Google" id="ProtNLM"/>
    </source>
</evidence>
<gene>
    <name evidence="3" type="ORF">KPH14_006878</name>
</gene>
<dbReference type="Gene3D" id="6.10.250.2950">
    <property type="match status" value="1"/>
</dbReference>
<feature type="region of interest" description="Disordered" evidence="1">
    <location>
        <begin position="83"/>
        <end position="155"/>
    </location>
</feature>
<reference evidence="3" key="1">
    <citation type="submission" date="2021-08" db="EMBL/GenBank/DDBJ databases">
        <authorList>
            <person name="Misof B."/>
            <person name="Oliver O."/>
            <person name="Podsiadlowski L."/>
            <person name="Donath A."/>
            <person name="Peters R."/>
            <person name="Mayer C."/>
            <person name="Rust J."/>
            <person name="Gunkel S."/>
            <person name="Lesny P."/>
            <person name="Martin S."/>
            <person name="Oeyen J.P."/>
            <person name="Petersen M."/>
            <person name="Panagiotis P."/>
            <person name="Wilbrandt J."/>
            <person name="Tanja T."/>
        </authorList>
    </citation>
    <scope>NUCLEOTIDE SEQUENCE</scope>
    <source>
        <strain evidence="3">GBR_01_08_01A</strain>
        <tissue evidence="3">Thorax + abdomen</tissue>
    </source>
</reference>
<feature type="compositionally biased region" description="Basic and acidic residues" evidence="1">
    <location>
        <begin position="89"/>
        <end position="102"/>
    </location>
</feature>
<accession>A0AAD9RRF9</accession>
<feature type="transmembrane region" description="Helical" evidence="2">
    <location>
        <begin position="12"/>
        <end position="36"/>
    </location>
</feature>
<dbReference type="EMBL" id="JAIFRP010000026">
    <property type="protein sequence ID" value="KAK2584505.1"/>
    <property type="molecule type" value="Genomic_DNA"/>
</dbReference>
<keyword evidence="2" id="KW-0472">Membrane</keyword>
<proteinExistence type="predicted"/>
<keyword evidence="2" id="KW-0812">Transmembrane</keyword>
<dbReference type="AlphaFoldDB" id="A0AAD9RRF9"/>
<comment type="caution">
    <text evidence="3">The sequence shown here is derived from an EMBL/GenBank/DDBJ whole genome shotgun (WGS) entry which is preliminary data.</text>
</comment>
<evidence type="ECO:0000313" key="3">
    <source>
        <dbReference type="EMBL" id="KAK2584505.1"/>
    </source>
</evidence>
<sequence length="155" mass="17903">MLQRPSYFQMAWAYVASIGWYVIALLGIAWYTYPYIQDKYTKWKMKRDEEEYAAKYHKNPDLLQQRLSGLEAARQKMQEEYQKAAIAAKQKEEERKQKKQEEVSNLLGGQRCGEASTSGESKSKSLKPEYKPLMGDSSRGYRPPKHSCCKKSGCG</sequence>
<name>A0AAD9RRF9_9HYME</name>
<protein>
    <recommendedName>
        <fullName evidence="5">Selenoprotein S</fullName>
    </recommendedName>
</protein>
<reference evidence="3" key="2">
    <citation type="journal article" date="2023" name="Commun. Biol.">
        <title>Intrasexual cuticular hydrocarbon dimorphism in a wasp sheds light on hydrocarbon biosynthesis genes in Hymenoptera.</title>
        <authorList>
            <person name="Moris V.C."/>
            <person name="Podsiadlowski L."/>
            <person name="Martin S."/>
            <person name="Oeyen J.P."/>
            <person name="Donath A."/>
            <person name="Petersen M."/>
            <person name="Wilbrandt J."/>
            <person name="Misof B."/>
            <person name="Liedtke D."/>
            <person name="Thamm M."/>
            <person name="Scheiner R."/>
            <person name="Schmitt T."/>
            <person name="Niehuis O."/>
        </authorList>
    </citation>
    <scope>NUCLEOTIDE SEQUENCE</scope>
    <source>
        <strain evidence="3">GBR_01_08_01A</strain>
    </source>
</reference>
<evidence type="ECO:0000256" key="1">
    <source>
        <dbReference type="SAM" id="MobiDB-lite"/>
    </source>
</evidence>
<dbReference type="Proteomes" id="UP001258017">
    <property type="component" value="Unassembled WGS sequence"/>
</dbReference>
<keyword evidence="4" id="KW-1185">Reference proteome</keyword>
<evidence type="ECO:0000256" key="2">
    <source>
        <dbReference type="SAM" id="Phobius"/>
    </source>
</evidence>
<evidence type="ECO:0000313" key="4">
    <source>
        <dbReference type="Proteomes" id="UP001258017"/>
    </source>
</evidence>
<organism evidence="3 4">
    <name type="scientific">Odynerus spinipes</name>
    <dbReference type="NCBI Taxonomy" id="1348599"/>
    <lineage>
        <taxon>Eukaryota</taxon>
        <taxon>Metazoa</taxon>
        <taxon>Ecdysozoa</taxon>
        <taxon>Arthropoda</taxon>
        <taxon>Hexapoda</taxon>
        <taxon>Insecta</taxon>
        <taxon>Pterygota</taxon>
        <taxon>Neoptera</taxon>
        <taxon>Endopterygota</taxon>
        <taxon>Hymenoptera</taxon>
        <taxon>Apocrita</taxon>
        <taxon>Aculeata</taxon>
        <taxon>Vespoidea</taxon>
        <taxon>Vespidae</taxon>
        <taxon>Eumeninae</taxon>
        <taxon>Odynerus</taxon>
    </lineage>
</organism>
<keyword evidence="2" id="KW-1133">Transmembrane helix</keyword>